<dbReference type="AlphaFoldDB" id="A0A9P6AKB8"/>
<evidence type="ECO:0000313" key="2">
    <source>
        <dbReference type="Proteomes" id="UP000886523"/>
    </source>
</evidence>
<dbReference type="Proteomes" id="UP000886523">
    <property type="component" value="Unassembled WGS sequence"/>
</dbReference>
<evidence type="ECO:0000313" key="1">
    <source>
        <dbReference type="EMBL" id="KAF9507402.1"/>
    </source>
</evidence>
<name>A0A9P6AKB8_9AGAM</name>
<comment type="caution">
    <text evidence="1">The sequence shown here is derived from an EMBL/GenBank/DDBJ whole genome shotgun (WGS) entry which is preliminary data.</text>
</comment>
<gene>
    <name evidence="1" type="ORF">BS47DRAFT_1351706</name>
</gene>
<keyword evidence="2" id="KW-1185">Reference proteome</keyword>
<sequence>MAEDNFLLDAAVSRYTQEGALFPLEQKYVLVRPQEITGHASRSQLITLHEYVRFVLIDGRSGSVIQADIRSEHTYGVDRCPRCPRQAKVVSRNSEAVQWNG</sequence>
<dbReference type="EMBL" id="MU129082">
    <property type="protein sequence ID" value="KAF9507402.1"/>
    <property type="molecule type" value="Genomic_DNA"/>
</dbReference>
<organism evidence="1 2">
    <name type="scientific">Hydnum rufescens UP504</name>
    <dbReference type="NCBI Taxonomy" id="1448309"/>
    <lineage>
        <taxon>Eukaryota</taxon>
        <taxon>Fungi</taxon>
        <taxon>Dikarya</taxon>
        <taxon>Basidiomycota</taxon>
        <taxon>Agaricomycotina</taxon>
        <taxon>Agaricomycetes</taxon>
        <taxon>Cantharellales</taxon>
        <taxon>Hydnaceae</taxon>
        <taxon>Hydnum</taxon>
    </lineage>
</organism>
<reference evidence="1" key="1">
    <citation type="journal article" date="2020" name="Nat. Commun.">
        <title>Large-scale genome sequencing of mycorrhizal fungi provides insights into the early evolution of symbiotic traits.</title>
        <authorList>
            <person name="Miyauchi S."/>
            <person name="Kiss E."/>
            <person name="Kuo A."/>
            <person name="Drula E."/>
            <person name="Kohler A."/>
            <person name="Sanchez-Garcia M."/>
            <person name="Morin E."/>
            <person name="Andreopoulos B."/>
            <person name="Barry K.W."/>
            <person name="Bonito G."/>
            <person name="Buee M."/>
            <person name="Carver A."/>
            <person name="Chen C."/>
            <person name="Cichocki N."/>
            <person name="Clum A."/>
            <person name="Culley D."/>
            <person name="Crous P.W."/>
            <person name="Fauchery L."/>
            <person name="Girlanda M."/>
            <person name="Hayes R.D."/>
            <person name="Keri Z."/>
            <person name="LaButti K."/>
            <person name="Lipzen A."/>
            <person name="Lombard V."/>
            <person name="Magnuson J."/>
            <person name="Maillard F."/>
            <person name="Murat C."/>
            <person name="Nolan M."/>
            <person name="Ohm R.A."/>
            <person name="Pangilinan J."/>
            <person name="Pereira M.F."/>
            <person name="Perotto S."/>
            <person name="Peter M."/>
            <person name="Pfister S."/>
            <person name="Riley R."/>
            <person name="Sitrit Y."/>
            <person name="Stielow J.B."/>
            <person name="Szollosi G."/>
            <person name="Zifcakova L."/>
            <person name="Stursova M."/>
            <person name="Spatafora J.W."/>
            <person name="Tedersoo L."/>
            <person name="Vaario L.M."/>
            <person name="Yamada A."/>
            <person name="Yan M."/>
            <person name="Wang P."/>
            <person name="Xu J."/>
            <person name="Bruns T."/>
            <person name="Baldrian P."/>
            <person name="Vilgalys R."/>
            <person name="Dunand C."/>
            <person name="Henrissat B."/>
            <person name="Grigoriev I.V."/>
            <person name="Hibbett D."/>
            <person name="Nagy L.G."/>
            <person name="Martin F.M."/>
        </authorList>
    </citation>
    <scope>NUCLEOTIDE SEQUENCE</scope>
    <source>
        <strain evidence="1">UP504</strain>
    </source>
</reference>
<proteinExistence type="predicted"/>
<accession>A0A9P6AKB8</accession>
<protein>
    <submittedName>
        <fullName evidence="1">Uncharacterized protein</fullName>
    </submittedName>
</protein>